<protein>
    <submittedName>
        <fullName evidence="5">ADP-ribose pyrophosphatase YjhB (NUDIX family)</fullName>
    </submittedName>
</protein>
<keyword evidence="6" id="KW-1185">Reference proteome</keyword>
<proteinExistence type="inferred from homology"/>
<organism evidence="5 6">
    <name type="scientific">Sporosarcina psychrophila</name>
    <name type="common">Bacillus psychrophilus</name>
    <dbReference type="NCBI Taxonomy" id="1476"/>
    <lineage>
        <taxon>Bacteria</taxon>
        <taxon>Bacillati</taxon>
        <taxon>Bacillota</taxon>
        <taxon>Bacilli</taxon>
        <taxon>Bacillales</taxon>
        <taxon>Caryophanaceae</taxon>
        <taxon>Sporosarcina</taxon>
    </lineage>
</organism>
<comment type="similarity">
    <text evidence="3">Belongs to the Nudix hydrolase family.</text>
</comment>
<dbReference type="PROSITE" id="PS51462">
    <property type="entry name" value="NUDIX"/>
    <property type="match status" value="1"/>
</dbReference>
<dbReference type="PANTHER" id="PTHR43046">
    <property type="entry name" value="GDP-MANNOSE MANNOSYL HYDROLASE"/>
    <property type="match status" value="1"/>
</dbReference>
<evidence type="ECO:0000313" key="6">
    <source>
        <dbReference type="Proteomes" id="UP001549104"/>
    </source>
</evidence>
<dbReference type="PRINTS" id="PR00502">
    <property type="entry name" value="NUDIXFAMILY"/>
</dbReference>
<evidence type="ECO:0000256" key="2">
    <source>
        <dbReference type="ARBA" id="ARBA00022801"/>
    </source>
</evidence>
<evidence type="ECO:0000256" key="3">
    <source>
        <dbReference type="RuleBase" id="RU003476"/>
    </source>
</evidence>
<name>A0ABV2K870_SPOPS</name>
<dbReference type="CDD" id="cd04677">
    <property type="entry name" value="NUDIX_Hydrolase"/>
    <property type="match status" value="1"/>
</dbReference>
<dbReference type="Proteomes" id="UP001549104">
    <property type="component" value="Unassembled WGS sequence"/>
</dbReference>
<dbReference type="InterPro" id="IPR015797">
    <property type="entry name" value="NUDIX_hydrolase-like_dom_sf"/>
</dbReference>
<sequence length="160" mass="18195">MDYIQTMRKMIGKESLLTVGCGVIITNEDKILLQHRTDEDNWCIPGGVMELGETFEETAKRETYEETGLHVEGLKLFGLYSGEACFVTYPNGDQVYSVQVIFQTENYLGELKQGGTESKAHRFFGKDELPTNLNPRQKAFIRDWADEKKVPISDNGNTYN</sequence>
<dbReference type="EMBL" id="JBEPME010000003">
    <property type="protein sequence ID" value="MET3657270.1"/>
    <property type="molecule type" value="Genomic_DNA"/>
</dbReference>
<dbReference type="Gene3D" id="3.90.79.10">
    <property type="entry name" value="Nucleoside Triphosphate Pyrophosphohydrolase"/>
    <property type="match status" value="1"/>
</dbReference>
<dbReference type="Pfam" id="PF00293">
    <property type="entry name" value="NUDIX"/>
    <property type="match status" value="1"/>
</dbReference>
<keyword evidence="2 3" id="KW-0378">Hydrolase</keyword>
<gene>
    <name evidence="5" type="ORF">ABIC55_002357</name>
</gene>
<evidence type="ECO:0000256" key="1">
    <source>
        <dbReference type="ARBA" id="ARBA00001946"/>
    </source>
</evidence>
<feature type="domain" description="Nudix hydrolase" evidence="4">
    <location>
        <begin position="16"/>
        <end position="146"/>
    </location>
</feature>
<dbReference type="InterPro" id="IPR000086">
    <property type="entry name" value="NUDIX_hydrolase_dom"/>
</dbReference>
<dbReference type="RefSeq" id="WP_067205094.1">
    <property type="nucleotide sequence ID" value="NZ_CP014616.1"/>
</dbReference>
<reference evidence="5 6" key="1">
    <citation type="submission" date="2024-06" db="EMBL/GenBank/DDBJ databases">
        <title>Sorghum-associated microbial communities from plants grown in Nebraska, USA.</title>
        <authorList>
            <person name="Schachtman D."/>
        </authorList>
    </citation>
    <scope>NUCLEOTIDE SEQUENCE [LARGE SCALE GENOMIC DNA]</scope>
    <source>
        <strain evidence="5 6">1288</strain>
    </source>
</reference>
<evidence type="ECO:0000259" key="4">
    <source>
        <dbReference type="PROSITE" id="PS51462"/>
    </source>
</evidence>
<evidence type="ECO:0000313" key="5">
    <source>
        <dbReference type="EMBL" id="MET3657270.1"/>
    </source>
</evidence>
<dbReference type="SUPFAM" id="SSF55811">
    <property type="entry name" value="Nudix"/>
    <property type="match status" value="1"/>
</dbReference>
<comment type="cofactor">
    <cofactor evidence="1">
        <name>Mg(2+)</name>
        <dbReference type="ChEBI" id="CHEBI:18420"/>
    </cofactor>
</comment>
<dbReference type="PROSITE" id="PS00893">
    <property type="entry name" value="NUDIX_BOX"/>
    <property type="match status" value="1"/>
</dbReference>
<comment type="caution">
    <text evidence="5">The sequence shown here is derived from an EMBL/GenBank/DDBJ whole genome shotgun (WGS) entry which is preliminary data.</text>
</comment>
<accession>A0ABV2K870</accession>
<dbReference type="InterPro" id="IPR020084">
    <property type="entry name" value="NUDIX_hydrolase_CS"/>
</dbReference>
<dbReference type="PANTHER" id="PTHR43046:SF2">
    <property type="entry name" value="8-OXO-DGTP DIPHOSPHATASE-RELATED"/>
    <property type="match status" value="1"/>
</dbReference>
<dbReference type="InterPro" id="IPR020476">
    <property type="entry name" value="Nudix_hydrolase"/>
</dbReference>